<evidence type="ECO:0000256" key="2">
    <source>
        <dbReference type="SAM" id="SignalP"/>
    </source>
</evidence>
<evidence type="ECO:0000313" key="4">
    <source>
        <dbReference type="Proteomes" id="UP001392437"/>
    </source>
</evidence>
<evidence type="ECO:0000256" key="1">
    <source>
        <dbReference type="SAM" id="MobiDB-lite"/>
    </source>
</evidence>
<protein>
    <submittedName>
        <fullName evidence="3">Uncharacterized protein</fullName>
    </submittedName>
</protein>
<comment type="caution">
    <text evidence="3">The sequence shown here is derived from an EMBL/GenBank/DDBJ whole genome shotgun (WGS) entry which is preliminary data.</text>
</comment>
<gene>
    <name evidence="3" type="ORF">PG999_004136</name>
</gene>
<sequence length="296" mass="31613">MRGFAPFLALLLANASSLVNAVPVTAETAMTQVSGSSPSWTDSKTGVKLAHPNGLHVMANKYFNYVKKQAGAYTGGSSGKNSLLVAVVYNPKTDALVASTIPRGDLLKEMKTNDAKTKAPAWSHARETLQGKSFFSAHKDRLDAEDAAYYLLEKNGGFKATAGSMKYGDGTKENSVWISVWGTLHANVPEGSDQLQKLKALPGSRVDLCSDPTEKQPDCTALSKGLGTYFEPLSAPAPAPAKNNNNENRPKTPPPAGPKRPASQSPPKSPKEDKPKKNKNGKRNDRRAAIPVEVEA</sequence>
<proteinExistence type="predicted"/>
<keyword evidence="4" id="KW-1185">Reference proteome</keyword>
<dbReference type="Proteomes" id="UP001392437">
    <property type="component" value="Unassembled WGS sequence"/>
</dbReference>
<accession>A0AAW0R5E4</accession>
<dbReference type="EMBL" id="JAQQWP010000003">
    <property type="protein sequence ID" value="KAK8124218.1"/>
    <property type="molecule type" value="Genomic_DNA"/>
</dbReference>
<feature type="signal peptide" evidence="2">
    <location>
        <begin position="1"/>
        <end position="21"/>
    </location>
</feature>
<dbReference type="AlphaFoldDB" id="A0AAW0R5E4"/>
<feature type="chain" id="PRO_5043407466" evidence="2">
    <location>
        <begin position="22"/>
        <end position="296"/>
    </location>
</feature>
<name>A0AAW0R5E4_9PEZI</name>
<evidence type="ECO:0000313" key="3">
    <source>
        <dbReference type="EMBL" id="KAK8124218.1"/>
    </source>
</evidence>
<keyword evidence="2" id="KW-0732">Signal</keyword>
<feature type="region of interest" description="Disordered" evidence="1">
    <location>
        <begin position="230"/>
        <end position="296"/>
    </location>
</feature>
<reference evidence="3 4" key="1">
    <citation type="submission" date="2023-01" db="EMBL/GenBank/DDBJ databases">
        <title>Analysis of 21 Apiospora genomes using comparative genomics revels a genus with tremendous synthesis potential of carbohydrate active enzymes and secondary metabolites.</title>
        <authorList>
            <person name="Sorensen T."/>
        </authorList>
    </citation>
    <scope>NUCLEOTIDE SEQUENCE [LARGE SCALE GENOMIC DNA]</scope>
    <source>
        <strain evidence="3 4">CBS 117206</strain>
    </source>
</reference>
<organism evidence="3 4">
    <name type="scientific">Apiospora kogelbergensis</name>
    <dbReference type="NCBI Taxonomy" id="1337665"/>
    <lineage>
        <taxon>Eukaryota</taxon>
        <taxon>Fungi</taxon>
        <taxon>Dikarya</taxon>
        <taxon>Ascomycota</taxon>
        <taxon>Pezizomycotina</taxon>
        <taxon>Sordariomycetes</taxon>
        <taxon>Xylariomycetidae</taxon>
        <taxon>Amphisphaeriales</taxon>
        <taxon>Apiosporaceae</taxon>
        <taxon>Apiospora</taxon>
    </lineage>
</organism>